<dbReference type="AlphaFoldDB" id="A0A2U1Q6I0"/>
<evidence type="ECO:0000256" key="2">
    <source>
        <dbReference type="SAM" id="MobiDB-lite"/>
    </source>
</evidence>
<dbReference type="SMART" id="SM00360">
    <property type="entry name" value="RRM"/>
    <property type="match status" value="1"/>
</dbReference>
<reference evidence="4 5" key="1">
    <citation type="journal article" date="2018" name="Mol. Plant">
        <title>The genome of Artemisia annua provides insight into the evolution of Asteraceae family and artemisinin biosynthesis.</title>
        <authorList>
            <person name="Shen Q."/>
            <person name="Zhang L."/>
            <person name="Liao Z."/>
            <person name="Wang S."/>
            <person name="Yan T."/>
            <person name="Shi P."/>
            <person name="Liu M."/>
            <person name="Fu X."/>
            <person name="Pan Q."/>
            <person name="Wang Y."/>
            <person name="Lv Z."/>
            <person name="Lu X."/>
            <person name="Zhang F."/>
            <person name="Jiang W."/>
            <person name="Ma Y."/>
            <person name="Chen M."/>
            <person name="Hao X."/>
            <person name="Li L."/>
            <person name="Tang Y."/>
            <person name="Lv G."/>
            <person name="Zhou Y."/>
            <person name="Sun X."/>
            <person name="Brodelius P.E."/>
            <person name="Rose J.K.C."/>
            <person name="Tang K."/>
        </authorList>
    </citation>
    <scope>NUCLEOTIDE SEQUENCE [LARGE SCALE GENOMIC DNA]</scope>
    <source>
        <strain evidence="5">cv. Huhao1</strain>
        <tissue evidence="4">Leaf</tissue>
    </source>
</reference>
<comment type="caution">
    <text evidence="4">The sequence shown here is derived from an EMBL/GenBank/DDBJ whole genome shotgun (WGS) entry which is preliminary data.</text>
</comment>
<gene>
    <name evidence="4" type="ORF">CTI12_AA069040</name>
</gene>
<feature type="compositionally biased region" description="Basic and acidic residues" evidence="2">
    <location>
        <begin position="347"/>
        <end position="367"/>
    </location>
</feature>
<accession>A0A2U1Q6I0</accession>
<evidence type="ECO:0000256" key="1">
    <source>
        <dbReference type="PROSITE-ProRule" id="PRU00176"/>
    </source>
</evidence>
<proteinExistence type="predicted"/>
<feature type="compositionally biased region" description="Acidic residues" evidence="2">
    <location>
        <begin position="333"/>
        <end position="346"/>
    </location>
</feature>
<dbReference type="InterPro" id="IPR012677">
    <property type="entry name" value="Nucleotide-bd_a/b_plait_sf"/>
</dbReference>
<name>A0A2U1Q6I0_ARTAN</name>
<feature type="region of interest" description="Disordered" evidence="2">
    <location>
        <begin position="314"/>
        <end position="422"/>
    </location>
</feature>
<keyword evidence="1" id="KW-0694">RNA-binding</keyword>
<sequence length="446" mass="50709">MVGNTSTIRDSDGWNWKIRNNKQDTIHPIRNPFQKDIEKIATSFFVTNFTEHVDAKRLWQVCQSYGRIVDAFIANKRSKAGKRFGFVRFIGVKNEEAFAKSLANIWIGSFHLFASVARFQRRERTEAKCTEGKEKVAGHIPTKHVGKAVEGSSQNNQSYASILHGGGGSKLDRHDMPIKRITLTDHELVQVTNSLEVALVKVKSAETMSSLYRICCEEGFDRVKIHRIGGLWLWIHFQSVESCNAFKSNTNLKSFFTTIKPVSKNFYVDERMVWVEISGLPLCAWGSNAFKKVASSVGRFMFFENDNTAAMSLGIDDSSSHTSETDSKVGDDVANEEEFESEEDMDEEKRDDVVEDKNEIEHREESIHSNTGNENNGEKETIIEKEKEEEAGNENKGEKETNIEKEKEEEAGSDLSRPPERKTLGVFHLFMKCLGLLRLEKNWAMM</sequence>
<evidence type="ECO:0000313" key="4">
    <source>
        <dbReference type="EMBL" id="PWA93619.1"/>
    </source>
</evidence>
<organism evidence="4 5">
    <name type="scientific">Artemisia annua</name>
    <name type="common">Sweet wormwood</name>
    <dbReference type="NCBI Taxonomy" id="35608"/>
    <lineage>
        <taxon>Eukaryota</taxon>
        <taxon>Viridiplantae</taxon>
        <taxon>Streptophyta</taxon>
        <taxon>Embryophyta</taxon>
        <taxon>Tracheophyta</taxon>
        <taxon>Spermatophyta</taxon>
        <taxon>Magnoliopsida</taxon>
        <taxon>eudicotyledons</taxon>
        <taxon>Gunneridae</taxon>
        <taxon>Pentapetalae</taxon>
        <taxon>asterids</taxon>
        <taxon>campanulids</taxon>
        <taxon>Asterales</taxon>
        <taxon>Asteraceae</taxon>
        <taxon>Asteroideae</taxon>
        <taxon>Anthemideae</taxon>
        <taxon>Artemisiinae</taxon>
        <taxon>Artemisia</taxon>
    </lineage>
</organism>
<dbReference type="EMBL" id="PKPP01000373">
    <property type="protein sequence ID" value="PWA93619.1"/>
    <property type="molecule type" value="Genomic_DNA"/>
</dbReference>
<dbReference type="GO" id="GO:0003723">
    <property type="term" value="F:RNA binding"/>
    <property type="evidence" value="ECO:0007669"/>
    <property type="project" value="UniProtKB-UniRule"/>
</dbReference>
<feature type="compositionally biased region" description="Basic and acidic residues" evidence="2">
    <location>
        <begin position="376"/>
        <end position="410"/>
    </location>
</feature>
<dbReference type="Pfam" id="PF00076">
    <property type="entry name" value="RRM_1"/>
    <property type="match status" value="1"/>
</dbReference>
<dbReference type="PROSITE" id="PS50102">
    <property type="entry name" value="RRM"/>
    <property type="match status" value="1"/>
</dbReference>
<dbReference type="InterPro" id="IPR000504">
    <property type="entry name" value="RRM_dom"/>
</dbReference>
<dbReference type="InterPro" id="IPR035979">
    <property type="entry name" value="RBD_domain_sf"/>
</dbReference>
<dbReference type="OrthoDB" id="1744977at2759"/>
<dbReference type="SUPFAM" id="SSF54928">
    <property type="entry name" value="RNA-binding domain, RBD"/>
    <property type="match status" value="1"/>
</dbReference>
<evidence type="ECO:0000259" key="3">
    <source>
        <dbReference type="PROSITE" id="PS50102"/>
    </source>
</evidence>
<feature type="domain" description="RRM" evidence="3">
    <location>
        <begin position="42"/>
        <end position="119"/>
    </location>
</feature>
<evidence type="ECO:0000313" key="5">
    <source>
        <dbReference type="Proteomes" id="UP000245207"/>
    </source>
</evidence>
<dbReference type="CDD" id="cd00590">
    <property type="entry name" value="RRM_SF"/>
    <property type="match status" value="1"/>
</dbReference>
<dbReference type="Gene3D" id="3.30.70.330">
    <property type="match status" value="1"/>
</dbReference>
<keyword evidence="5" id="KW-1185">Reference proteome</keyword>
<dbReference type="Proteomes" id="UP000245207">
    <property type="component" value="Unassembled WGS sequence"/>
</dbReference>
<protein>
    <recommendedName>
        <fullName evidence="3">RRM domain-containing protein</fullName>
    </recommendedName>
</protein>